<protein>
    <submittedName>
        <fullName evidence="2">Podospora anserina S mat+ genomic DNA chromosome 5, supercontig 3</fullName>
    </submittedName>
</protein>
<dbReference type="InterPro" id="IPR044149">
    <property type="entry name" value="Nitrilases_CHs"/>
</dbReference>
<dbReference type="GO" id="GO:0016787">
    <property type="term" value="F:hydrolase activity"/>
    <property type="evidence" value="ECO:0007669"/>
    <property type="project" value="UniProtKB-KW"/>
</dbReference>
<keyword evidence="1" id="KW-0378">Hydrolase</keyword>
<dbReference type="PANTHER" id="PTHR46044:SF14">
    <property type="entry name" value="ARYLACETONITRILASE"/>
    <property type="match status" value="1"/>
</dbReference>
<dbReference type="GeneID" id="6188542"/>
<dbReference type="EMBL" id="CU633459">
    <property type="protein sequence ID" value="CAP62177.1"/>
    <property type="molecule type" value="Genomic_DNA"/>
</dbReference>
<dbReference type="HOGENOM" id="CLU_141387_0_0_1"/>
<name>B2AFF8_PODAN</name>
<dbReference type="Gene3D" id="3.60.110.10">
    <property type="entry name" value="Carbon-nitrogen hydrolase"/>
    <property type="match status" value="1"/>
</dbReference>
<dbReference type="KEGG" id="pan:PODANSg1417"/>
<reference evidence="2" key="1">
    <citation type="journal article" date="2008" name="Genome Biol.">
        <title>The genome sequence of the model ascomycete fungus Podospora anserina.</title>
        <authorList>
            <person name="Espagne E."/>
            <person name="Lespinet O."/>
            <person name="Malagnac F."/>
            <person name="Da Silva C."/>
            <person name="Jaillon O."/>
            <person name="Porcel B.M."/>
            <person name="Couloux A."/>
            <person name="Aury J.-M."/>
            <person name="Segurens B."/>
            <person name="Poulain J."/>
            <person name="Anthouard V."/>
            <person name="Grossetete S."/>
            <person name="Khalili H."/>
            <person name="Coppin E."/>
            <person name="Dequard-Chablat M."/>
            <person name="Picard M."/>
            <person name="Contamine V."/>
            <person name="Arnaise S."/>
            <person name="Bourdais A."/>
            <person name="Berteaux-Lecellier V."/>
            <person name="Gautheret D."/>
            <person name="de Vries R.P."/>
            <person name="Battaglia E."/>
            <person name="Coutinho P.M."/>
            <person name="Danchin E.G.J."/>
            <person name="Henrissat B."/>
            <person name="El Khoury R."/>
            <person name="Sainsard-Chanet A."/>
            <person name="Boivin A."/>
            <person name="Pinan-Lucarre B."/>
            <person name="Sellem C.H."/>
            <person name="Debuchy R."/>
            <person name="Wincker P."/>
            <person name="Weissenbach J."/>
            <person name="Silar P."/>
        </authorList>
    </citation>
    <scope>NUCLEOTIDE SEQUENCE [LARGE SCALE GENOMIC DNA]</scope>
    <source>
        <strain evidence="2">S mat+</strain>
    </source>
</reference>
<accession>B2AFF8</accession>
<dbReference type="OrthoDB" id="10250282at2759"/>
<dbReference type="RefSeq" id="XP_001904397.1">
    <property type="nucleotide sequence ID" value="XM_001904362.1"/>
</dbReference>
<proteinExistence type="predicted"/>
<gene>
    <name evidence="2" type="ORF">PODANS_5_12860</name>
</gene>
<organism evidence="2">
    <name type="scientific">Podospora anserina (strain S / ATCC MYA-4624 / DSM 980 / FGSC 10383)</name>
    <name type="common">Pleurage anserina</name>
    <dbReference type="NCBI Taxonomy" id="515849"/>
    <lineage>
        <taxon>Eukaryota</taxon>
        <taxon>Fungi</taxon>
        <taxon>Dikarya</taxon>
        <taxon>Ascomycota</taxon>
        <taxon>Pezizomycotina</taxon>
        <taxon>Sordariomycetes</taxon>
        <taxon>Sordariomycetidae</taxon>
        <taxon>Sordariales</taxon>
        <taxon>Podosporaceae</taxon>
        <taxon>Podospora</taxon>
        <taxon>Podospora anserina</taxon>
    </lineage>
</organism>
<dbReference type="VEuPathDB" id="FungiDB:PODANS_5_12860"/>
<dbReference type="PANTHER" id="PTHR46044">
    <property type="entry name" value="NITRILASE"/>
    <property type="match status" value="1"/>
</dbReference>
<evidence type="ECO:0000256" key="1">
    <source>
        <dbReference type="ARBA" id="ARBA00022801"/>
    </source>
</evidence>
<sequence>MTAEGAQNLSQPYAIESAAYVLHSTAVCKQESISLLRTRQGIVCSKPGGGHSCVIGPDGRRLTKRLGNGPDGIKYLGPIGVGLDTLGGIIFADLDLTNCVTARGFLDIVGHYSRPDLLRLGVDSRQKEPVVSRGSVQYLDGGE</sequence>
<reference evidence="2" key="2">
    <citation type="submission" date="2008-07" db="EMBL/GenBank/DDBJ databases">
        <authorList>
            <person name="Genoscope - CEA"/>
        </authorList>
    </citation>
    <scope>NUCLEOTIDE SEQUENCE</scope>
    <source>
        <strain evidence="2">S mat+</strain>
    </source>
</reference>
<dbReference type="SUPFAM" id="SSF56317">
    <property type="entry name" value="Carbon-nitrogen hydrolase"/>
    <property type="match status" value="1"/>
</dbReference>
<dbReference type="InterPro" id="IPR036526">
    <property type="entry name" value="C-N_Hydrolase_sf"/>
</dbReference>
<evidence type="ECO:0000313" key="2">
    <source>
        <dbReference type="EMBL" id="CAP62177.1"/>
    </source>
</evidence>
<dbReference type="AlphaFoldDB" id="B2AFF8"/>